<gene>
    <name evidence="2" type="ORF">OPHB3_0203</name>
</gene>
<proteinExistence type="predicted"/>
<evidence type="ECO:0000256" key="1">
    <source>
        <dbReference type="SAM" id="Phobius"/>
    </source>
</evidence>
<dbReference type="GO" id="GO:0005524">
    <property type="term" value="F:ATP binding"/>
    <property type="evidence" value="ECO:0007669"/>
    <property type="project" value="UniProtKB-KW"/>
</dbReference>
<accession>A0A0U9H1H4</accession>
<protein>
    <submittedName>
        <fullName evidence="2">Multidrug ABC transporter ATP-binding protein</fullName>
    </submittedName>
</protein>
<evidence type="ECO:0000313" key="3">
    <source>
        <dbReference type="Proteomes" id="UP000052946"/>
    </source>
</evidence>
<feature type="transmembrane region" description="Helical" evidence="1">
    <location>
        <begin position="106"/>
        <end position="128"/>
    </location>
</feature>
<dbReference type="Proteomes" id="UP000052946">
    <property type="component" value="Unassembled WGS sequence"/>
</dbReference>
<comment type="caution">
    <text evidence="2">The sequence shown here is derived from an EMBL/GenBank/DDBJ whole genome shotgun (WGS) entry which is preliminary data.</text>
</comment>
<reference evidence="2 3" key="2">
    <citation type="journal article" date="2016" name="Genome Announc.">
        <title>Draft Genome Sequence of Oceanobacillus picturae Heshi-B3, Isolated from Fermented Rice Bran in a Traditional Japanese Seafood Dish.</title>
        <authorList>
            <person name="Akuzawa S."/>
            <person name="Nagaoka J."/>
            <person name="Kanekatsu M."/>
            <person name="Kanesaki Y."/>
            <person name="Suzuki T."/>
        </authorList>
    </citation>
    <scope>NUCLEOTIDE SEQUENCE [LARGE SCALE GENOMIC DNA]</scope>
    <source>
        <strain evidence="2 3">Heshi-B3</strain>
    </source>
</reference>
<name>A0A0U9H1H4_9BACI</name>
<feature type="transmembrane region" description="Helical" evidence="1">
    <location>
        <begin position="134"/>
        <end position="152"/>
    </location>
</feature>
<keyword evidence="2" id="KW-0547">Nucleotide-binding</keyword>
<feature type="transmembrane region" description="Helical" evidence="1">
    <location>
        <begin position="157"/>
        <end position="177"/>
    </location>
</feature>
<keyword evidence="2" id="KW-0067">ATP-binding</keyword>
<dbReference type="AlphaFoldDB" id="A0A0U9H1H4"/>
<keyword evidence="1" id="KW-1133">Transmembrane helix</keyword>
<evidence type="ECO:0000313" key="2">
    <source>
        <dbReference type="EMBL" id="GAQ16287.1"/>
    </source>
</evidence>
<dbReference type="EMBL" id="BBXV01000004">
    <property type="protein sequence ID" value="GAQ16287.1"/>
    <property type="molecule type" value="Genomic_DNA"/>
</dbReference>
<reference evidence="3" key="1">
    <citation type="submission" date="2015-07" db="EMBL/GenBank/DDBJ databases">
        <title>Draft Genome Sequence of Oceanobacillus picturae Heshi-B3 that Was Isolated from Fermented Rice Bran with Aging Salted Mackerel, Which Was Named Heshiko as Traditional Fermented Seafood in Japan.</title>
        <authorList>
            <person name="Akuzawa S."/>
            <person name="Nakagawa J."/>
            <person name="Kanekatsu T."/>
            <person name="Kanesaki Y."/>
            <person name="Suzuki T."/>
        </authorList>
    </citation>
    <scope>NUCLEOTIDE SEQUENCE [LARGE SCALE GENOMIC DNA]</scope>
    <source>
        <strain evidence="3">Heshi-B3</strain>
    </source>
</reference>
<organism evidence="2 3">
    <name type="scientific">Oceanobacillus picturae</name>
    <dbReference type="NCBI Taxonomy" id="171693"/>
    <lineage>
        <taxon>Bacteria</taxon>
        <taxon>Bacillati</taxon>
        <taxon>Bacillota</taxon>
        <taxon>Bacilli</taxon>
        <taxon>Bacillales</taxon>
        <taxon>Bacillaceae</taxon>
        <taxon>Oceanobacillus</taxon>
    </lineage>
</organism>
<keyword evidence="1" id="KW-0472">Membrane</keyword>
<keyword evidence="1" id="KW-0812">Transmembrane</keyword>
<dbReference type="RefSeq" id="WP_058949126.1">
    <property type="nucleotide sequence ID" value="NZ_QWLU01000016.1"/>
</dbReference>
<sequence>MFGRLISMIYLKAIRFFVHSVLKKRGRKEKDYKEVNKVLKSLHKTLLDNEQLNEDFSEGPEPVQNKSSKELIAAFIAVREKRQEEDFYIEVGRAWVKDLGSRNLKASFICVLGFFAVWFGGMLLSGYISGVIGMIYILGTLIFPVVGIYYAFRGQRALKWVLAAVNIFNLLTAMQIIH</sequence>